<proteinExistence type="predicted"/>
<keyword evidence="3" id="KW-1185">Reference proteome</keyword>
<comment type="caution">
    <text evidence="2">The sequence shown here is derived from an EMBL/GenBank/DDBJ whole genome shotgun (WGS) entry which is preliminary data.</text>
</comment>
<accession>A0A2G9GAW1</accession>
<feature type="compositionally biased region" description="Basic residues" evidence="1">
    <location>
        <begin position="11"/>
        <end position="21"/>
    </location>
</feature>
<reference evidence="3" key="1">
    <citation type="journal article" date="2018" name="Gigascience">
        <title>Genome assembly of the Pink Ipe (Handroanthus impetiginosus, Bignoniaceae), a highly valued, ecologically keystone Neotropical timber forest tree.</title>
        <authorList>
            <person name="Silva-Junior O.B."/>
            <person name="Grattapaglia D."/>
            <person name="Novaes E."/>
            <person name="Collevatti R.G."/>
        </authorList>
    </citation>
    <scope>NUCLEOTIDE SEQUENCE [LARGE SCALE GENOMIC DNA]</scope>
    <source>
        <strain evidence="3">cv. UFG-1</strain>
    </source>
</reference>
<protein>
    <submittedName>
        <fullName evidence="2">Uncharacterized protein</fullName>
    </submittedName>
</protein>
<evidence type="ECO:0000313" key="3">
    <source>
        <dbReference type="Proteomes" id="UP000231279"/>
    </source>
</evidence>
<dbReference type="EMBL" id="NKXS01005928">
    <property type="protein sequence ID" value="PIN02431.1"/>
    <property type="molecule type" value="Genomic_DNA"/>
</dbReference>
<dbReference type="Proteomes" id="UP000231279">
    <property type="component" value="Unassembled WGS sequence"/>
</dbReference>
<gene>
    <name evidence="2" type="ORF">CDL12_25053</name>
</gene>
<dbReference type="AlphaFoldDB" id="A0A2G9GAW1"/>
<sequence>MASQGNTHSQAQHRRRRRPARNHVENSEAASTPRPPIVDGHKAIQTTQHNLTIISRVGGLCWNYVAAIYAIQSTLIC</sequence>
<evidence type="ECO:0000256" key="1">
    <source>
        <dbReference type="SAM" id="MobiDB-lite"/>
    </source>
</evidence>
<name>A0A2G9GAW1_9LAMI</name>
<evidence type="ECO:0000313" key="2">
    <source>
        <dbReference type="EMBL" id="PIN02431.1"/>
    </source>
</evidence>
<feature type="region of interest" description="Disordered" evidence="1">
    <location>
        <begin position="1"/>
        <end position="40"/>
    </location>
</feature>
<organism evidence="2 3">
    <name type="scientific">Handroanthus impetiginosus</name>
    <dbReference type="NCBI Taxonomy" id="429701"/>
    <lineage>
        <taxon>Eukaryota</taxon>
        <taxon>Viridiplantae</taxon>
        <taxon>Streptophyta</taxon>
        <taxon>Embryophyta</taxon>
        <taxon>Tracheophyta</taxon>
        <taxon>Spermatophyta</taxon>
        <taxon>Magnoliopsida</taxon>
        <taxon>eudicotyledons</taxon>
        <taxon>Gunneridae</taxon>
        <taxon>Pentapetalae</taxon>
        <taxon>asterids</taxon>
        <taxon>lamiids</taxon>
        <taxon>Lamiales</taxon>
        <taxon>Bignoniaceae</taxon>
        <taxon>Crescentiina</taxon>
        <taxon>Tabebuia alliance</taxon>
        <taxon>Handroanthus</taxon>
    </lineage>
</organism>
<feature type="compositionally biased region" description="Polar residues" evidence="1">
    <location>
        <begin position="1"/>
        <end position="10"/>
    </location>
</feature>